<dbReference type="Proteomes" id="UP000249396">
    <property type="component" value="Unassembled WGS sequence"/>
</dbReference>
<dbReference type="AlphaFoldDB" id="A0A2W4T650"/>
<evidence type="ECO:0000313" key="1">
    <source>
        <dbReference type="EMBL" id="PZN82800.1"/>
    </source>
</evidence>
<accession>A0A2W4T650</accession>
<evidence type="ECO:0000313" key="2">
    <source>
        <dbReference type="Proteomes" id="UP000249396"/>
    </source>
</evidence>
<dbReference type="EMBL" id="QJPH01000203">
    <property type="protein sequence ID" value="PZN82800.1"/>
    <property type="molecule type" value="Genomic_DNA"/>
</dbReference>
<protein>
    <submittedName>
        <fullName evidence="1">Uncharacterized protein</fullName>
    </submittedName>
</protein>
<reference evidence="1 2" key="1">
    <citation type="journal article" date="2018" name="Aquat. Microb. Ecol.">
        <title>Gammaproteobacterial methanotrophs dominate.</title>
        <authorList>
            <person name="Rissanen A.J."/>
            <person name="Saarenheimo J."/>
            <person name="Tiirola M."/>
            <person name="Peura S."/>
            <person name="Aalto S.L."/>
            <person name="Karvinen A."/>
            <person name="Nykanen H."/>
        </authorList>
    </citation>
    <scope>NUCLEOTIDE SEQUENCE [LARGE SCALE GENOMIC DNA]</scope>
    <source>
        <strain evidence="1">AMbin10</strain>
    </source>
</reference>
<name>A0A2W4T650_9GAMM</name>
<sequence length="159" mass="18460">MIPEDRDWRKVITGFRLAANVNDRNIKPEPLAGGWPKAFESIENDYAKYMRKYSECRLVLLIDFDNKGDGSAKFEERLANFKNDTPADLRDRVFVLGVLSKEPKDLLSRKLGMSLEKLGEELAKNCTDKVHDLWDHELLRHNKPELERIIPSVKSFLFI</sequence>
<organism evidence="1 2">
    <name type="scientific">Candidatus Methylumidiphilus alinenensis</name>
    <dbReference type="NCBI Taxonomy" id="2202197"/>
    <lineage>
        <taxon>Bacteria</taxon>
        <taxon>Pseudomonadati</taxon>
        <taxon>Pseudomonadota</taxon>
        <taxon>Gammaproteobacteria</taxon>
        <taxon>Methylococcales</taxon>
        <taxon>Candidatus Methylumidiphilus</taxon>
    </lineage>
</organism>
<gene>
    <name evidence="1" type="ORF">DM484_05825</name>
</gene>
<proteinExistence type="predicted"/>
<comment type="caution">
    <text evidence="1">The sequence shown here is derived from an EMBL/GenBank/DDBJ whole genome shotgun (WGS) entry which is preliminary data.</text>
</comment>